<dbReference type="Proteomes" id="UP000031012">
    <property type="component" value="Unassembled WGS sequence"/>
</dbReference>
<gene>
    <name evidence="1" type="ORF">DH17_11765</name>
</gene>
<dbReference type="EMBL" id="JHQK01000004">
    <property type="protein sequence ID" value="KHN67364.1"/>
    <property type="molecule type" value="Genomic_DNA"/>
</dbReference>
<proteinExistence type="predicted"/>
<dbReference type="AlphaFoldDB" id="A0A0B2UDM8"/>
<sequence length="110" mass="12900">MLGISLSEEWSGDTIYIYGIYHSNNDVLFYGIFGEQGNELIAFKQREIEIKDPKVPYEMVYFGNDGRSHFMMLHWALAEDGLLDKLLERDPDSLSLFSKLRWLDRKQDFA</sequence>
<protein>
    <submittedName>
        <fullName evidence="1">Uncharacterized protein</fullName>
    </submittedName>
</protein>
<name>A0A0B2UDM8_9GAMM</name>
<evidence type="ECO:0000313" key="1">
    <source>
        <dbReference type="EMBL" id="KHN67364.1"/>
    </source>
</evidence>
<organism evidence="1 2">
    <name type="scientific">Acinetobacter oleivorans</name>
    <dbReference type="NCBI Taxonomy" id="1148157"/>
    <lineage>
        <taxon>Bacteria</taxon>
        <taxon>Pseudomonadati</taxon>
        <taxon>Pseudomonadota</taxon>
        <taxon>Gammaproteobacteria</taxon>
        <taxon>Moraxellales</taxon>
        <taxon>Moraxellaceae</taxon>
        <taxon>Acinetobacter</taxon>
    </lineage>
</organism>
<reference evidence="1 2" key="1">
    <citation type="submission" date="2014-03" db="EMBL/GenBank/DDBJ databases">
        <title>Genome sequence of the diesel-degrader and plant-growth promoter Acinetobacter oleivorans PF-1 isolated from the roots of poplar tree.</title>
        <authorList>
            <person name="Gkorezis P."/>
            <person name="van Hamme J."/>
            <person name="Rineau F."/>
            <person name="Vangronsveld J."/>
            <person name="Francetti A."/>
        </authorList>
    </citation>
    <scope>NUCLEOTIDE SEQUENCE [LARGE SCALE GENOMIC DNA]</scope>
    <source>
        <strain evidence="1 2">PF1</strain>
    </source>
</reference>
<accession>A0A0B2UDM8</accession>
<evidence type="ECO:0000313" key="2">
    <source>
        <dbReference type="Proteomes" id="UP000031012"/>
    </source>
</evidence>
<comment type="caution">
    <text evidence="1">The sequence shown here is derived from an EMBL/GenBank/DDBJ whole genome shotgun (WGS) entry which is preliminary data.</text>
</comment>